<dbReference type="EMBL" id="CADEBC010000530">
    <property type="protein sequence ID" value="CAB3247356.1"/>
    <property type="molecule type" value="Genomic_DNA"/>
</dbReference>
<organism evidence="3 5">
    <name type="scientific">Arctia plantaginis</name>
    <name type="common">Wood tiger moth</name>
    <name type="synonym">Phalaena plantaginis</name>
    <dbReference type="NCBI Taxonomy" id="874455"/>
    <lineage>
        <taxon>Eukaryota</taxon>
        <taxon>Metazoa</taxon>
        <taxon>Ecdysozoa</taxon>
        <taxon>Arthropoda</taxon>
        <taxon>Hexapoda</taxon>
        <taxon>Insecta</taxon>
        <taxon>Pterygota</taxon>
        <taxon>Neoptera</taxon>
        <taxon>Endopterygota</taxon>
        <taxon>Lepidoptera</taxon>
        <taxon>Glossata</taxon>
        <taxon>Ditrysia</taxon>
        <taxon>Noctuoidea</taxon>
        <taxon>Erebidae</taxon>
        <taxon>Arctiinae</taxon>
        <taxon>Arctia</taxon>
    </lineage>
</organism>
<evidence type="ECO:0000256" key="1">
    <source>
        <dbReference type="SAM" id="MobiDB-lite"/>
    </source>
</evidence>
<dbReference type="PANTHER" id="PTHR43313:SF36">
    <property type="entry name" value="D-BETA-HYDROXYBUTYRATE DEHYDROGENASE, MITOCHONDRIAL"/>
    <property type="match status" value="1"/>
</dbReference>
<proteinExistence type="predicted"/>
<evidence type="ECO:0000313" key="4">
    <source>
        <dbReference type="EMBL" id="CAB3255703.1"/>
    </source>
</evidence>
<dbReference type="InterPro" id="IPR002347">
    <property type="entry name" value="SDR_fam"/>
</dbReference>
<dbReference type="Pfam" id="PF00106">
    <property type="entry name" value="adh_short"/>
    <property type="match status" value="1"/>
</dbReference>
<dbReference type="SUPFAM" id="SSF51735">
    <property type="entry name" value="NAD(P)-binding Rossmann-fold domains"/>
    <property type="match status" value="1"/>
</dbReference>
<evidence type="ECO:0000313" key="5">
    <source>
        <dbReference type="Proteomes" id="UP000494106"/>
    </source>
</evidence>
<dbReference type="AlphaFoldDB" id="A0A8S1ARJ9"/>
<dbReference type="GO" id="GO:0008202">
    <property type="term" value="P:steroid metabolic process"/>
    <property type="evidence" value="ECO:0007669"/>
    <property type="project" value="TreeGrafter"/>
</dbReference>
<feature type="transmembrane region" description="Helical" evidence="2">
    <location>
        <begin position="6"/>
        <end position="28"/>
    </location>
</feature>
<dbReference type="PANTHER" id="PTHR43313">
    <property type="entry name" value="SHORT-CHAIN DEHYDROGENASE/REDUCTASE FAMILY 9C"/>
    <property type="match status" value="1"/>
</dbReference>
<evidence type="ECO:0008006" key="7">
    <source>
        <dbReference type="Google" id="ProtNLM"/>
    </source>
</evidence>
<dbReference type="Proteomes" id="UP000494106">
    <property type="component" value="Unassembled WGS sequence"/>
</dbReference>
<feature type="region of interest" description="Disordered" evidence="1">
    <location>
        <begin position="259"/>
        <end position="280"/>
    </location>
</feature>
<keyword evidence="5" id="KW-1185">Reference proteome</keyword>
<keyword evidence="2" id="KW-1133">Transmembrane helix</keyword>
<gene>
    <name evidence="3" type="ORF">APLA_LOCUS11301</name>
    <name evidence="4" type="ORF">APLA_LOCUS15362</name>
</gene>
<reference evidence="5 6" key="1">
    <citation type="submission" date="2020-04" db="EMBL/GenBank/DDBJ databases">
        <authorList>
            <person name="Wallbank WR R."/>
            <person name="Pardo Diaz C."/>
            <person name="Kozak K."/>
            <person name="Martin S."/>
            <person name="Jiggins C."/>
            <person name="Moest M."/>
            <person name="Warren A I."/>
            <person name="Byers J.R.P. K."/>
            <person name="Montejo-Kovacevich G."/>
            <person name="Yen C E."/>
        </authorList>
    </citation>
    <scope>NUCLEOTIDE SEQUENCE [LARGE SCALE GENOMIC DNA]</scope>
</reference>
<keyword evidence="2" id="KW-0472">Membrane</keyword>
<evidence type="ECO:0000256" key="2">
    <source>
        <dbReference type="SAM" id="Phobius"/>
    </source>
</evidence>
<sequence>MDALTWLSLGLQLAALCSIVGALLLYLLRKVRVAEVLPVDSAKTVLVTSVDTALGLQIATYLSGRGWRVMAGCRSGGLGARLADSWLQAHIASTPEDEPQPRLVTLELDVAREDLLEEAARTTAQHLPAGEHGIWAVINTAGSSGRGGASSWEGTLRGNVLGALRVARTFSPMLAAAAADHPNAGRLFYIGLTSDTACESLSRLEAGDSGELSAGVAAARWGVWGAARALRTGLRSKRLHVVLLHAPDLSANEIYSPPMLLQPPSQPASRPETPSSEVSTGTATCAVTMPGEAAEYSAKVLPTSALKVLEDALTTPSPKDAYYLKVKQDSWFTRMPSLRVSH</sequence>
<name>A0A8S1ARJ9_ARCPL</name>
<comment type="caution">
    <text evidence="3">The sequence shown here is derived from an EMBL/GenBank/DDBJ whole genome shotgun (WGS) entry which is preliminary data.</text>
</comment>
<dbReference type="Proteomes" id="UP000494256">
    <property type="component" value="Unassembled WGS sequence"/>
</dbReference>
<dbReference type="EMBL" id="CADEBD010000443">
    <property type="protein sequence ID" value="CAB3255703.1"/>
    <property type="molecule type" value="Genomic_DNA"/>
</dbReference>
<evidence type="ECO:0000313" key="6">
    <source>
        <dbReference type="Proteomes" id="UP000494256"/>
    </source>
</evidence>
<evidence type="ECO:0000313" key="3">
    <source>
        <dbReference type="EMBL" id="CAB3247356.1"/>
    </source>
</evidence>
<dbReference type="Gene3D" id="3.40.50.720">
    <property type="entry name" value="NAD(P)-binding Rossmann-like Domain"/>
    <property type="match status" value="1"/>
</dbReference>
<accession>A0A8S1ARJ9</accession>
<keyword evidence="2" id="KW-0812">Transmembrane</keyword>
<dbReference type="GO" id="GO:0016491">
    <property type="term" value="F:oxidoreductase activity"/>
    <property type="evidence" value="ECO:0007669"/>
    <property type="project" value="TreeGrafter"/>
</dbReference>
<dbReference type="InterPro" id="IPR036291">
    <property type="entry name" value="NAD(P)-bd_dom_sf"/>
</dbReference>
<protein>
    <recommendedName>
        <fullName evidence="7">D-beta-hydroxybutyrate dehydrogenase, mitochondrial</fullName>
    </recommendedName>
</protein>
<dbReference type="OrthoDB" id="9876299at2759"/>